<evidence type="ECO:0000256" key="3">
    <source>
        <dbReference type="ARBA" id="ARBA00006501"/>
    </source>
</evidence>
<feature type="binding site" description="axial binding residue" evidence="14">
    <location>
        <position position="84"/>
    </location>
    <ligand>
        <name>heme</name>
        <dbReference type="ChEBI" id="CHEBI:30413"/>
    </ligand>
    <ligandPart>
        <name>Fe</name>
        <dbReference type="ChEBI" id="CHEBI:18248"/>
    </ligandPart>
</feature>
<dbReference type="PIRSF" id="PIRSF004638">
    <property type="entry name" value="UCP004638"/>
    <property type="match status" value="1"/>
</dbReference>
<evidence type="ECO:0000256" key="13">
    <source>
        <dbReference type="ARBA" id="ARBA00048390"/>
    </source>
</evidence>
<evidence type="ECO:0000256" key="9">
    <source>
        <dbReference type="ARBA" id="ARBA00022989"/>
    </source>
</evidence>
<dbReference type="InterPro" id="IPR005265">
    <property type="entry name" value="HemJ-like"/>
</dbReference>
<keyword evidence="6 14" id="KW-0349">Heme</keyword>
<dbReference type="UniPathway" id="UPA00251">
    <property type="reaction ID" value="UER00324"/>
</dbReference>
<comment type="subunit">
    <text evidence="14">Homodimer.</text>
</comment>
<feature type="transmembrane region" description="Helical" evidence="14">
    <location>
        <begin position="6"/>
        <end position="29"/>
    </location>
</feature>
<evidence type="ECO:0000256" key="8">
    <source>
        <dbReference type="ARBA" id="ARBA00022723"/>
    </source>
</evidence>
<evidence type="ECO:0000256" key="11">
    <source>
        <dbReference type="ARBA" id="ARBA00023004"/>
    </source>
</evidence>
<dbReference type="PATRIC" id="fig|1561003.3.peg.464"/>
<dbReference type="PANTHER" id="PTHR40255">
    <property type="entry name" value="UPF0093 MEMBRANE PROTEIN SLR1790"/>
    <property type="match status" value="1"/>
</dbReference>
<comment type="pathway">
    <text evidence="2 14 15">Porphyrin-containing compound metabolism; protoporphyrin-IX biosynthesis; protoporphyrin-IX from protoporphyrinogen-IX: step 1/1.</text>
</comment>
<feature type="binding site" description="axial binding residue" evidence="14">
    <location>
        <position position="10"/>
    </location>
    <ligand>
        <name>heme</name>
        <dbReference type="ChEBI" id="CHEBI:30413"/>
    </ligand>
    <ligandPart>
        <name>Fe</name>
        <dbReference type="ChEBI" id="CHEBI:18248"/>
    </ligandPart>
</feature>
<keyword evidence="8 14" id="KW-0479">Metal-binding</keyword>
<proteinExistence type="inferred from homology"/>
<dbReference type="GO" id="GO:0070818">
    <property type="term" value="F:protoporphyrinogen oxidase activity"/>
    <property type="evidence" value="ECO:0007669"/>
    <property type="project" value="UniProtKB-UniRule"/>
</dbReference>
<dbReference type="PANTHER" id="PTHR40255:SF1">
    <property type="entry name" value="PROTOPORPHYRINOGEN IX OXIDASE"/>
    <property type="match status" value="1"/>
</dbReference>
<dbReference type="GO" id="GO:0046872">
    <property type="term" value="F:metal ion binding"/>
    <property type="evidence" value="ECO:0007669"/>
    <property type="project" value="UniProtKB-UniRule"/>
</dbReference>
<protein>
    <recommendedName>
        <fullName evidence="4 14">Protoporphyrinogen IX oxidase</fullName>
        <shortName evidence="14">PPO</shortName>
        <ecNumber evidence="14 15">1.3.99.-</ecNumber>
    </recommendedName>
</protein>
<dbReference type="EMBL" id="LN906597">
    <property type="protein sequence ID" value="CUT17296.1"/>
    <property type="molecule type" value="Genomic_DNA"/>
</dbReference>
<evidence type="ECO:0000256" key="1">
    <source>
        <dbReference type="ARBA" id="ARBA00004651"/>
    </source>
</evidence>
<dbReference type="OrthoDB" id="9800824at2"/>
<evidence type="ECO:0000313" key="16">
    <source>
        <dbReference type="EMBL" id="CUT17296.1"/>
    </source>
</evidence>
<keyword evidence="5 14" id="KW-1003">Cell membrane</keyword>
<comment type="similarity">
    <text evidence="3 14 15">Belongs to the HemJ family.</text>
</comment>
<feature type="transmembrane region" description="Helical" evidence="14">
    <location>
        <begin position="50"/>
        <end position="73"/>
    </location>
</feature>
<evidence type="ECO:0000256" key="4">
    <source>
        <dbReference type="ARBA" id="ARBA00017504"/>
    </source>
</evidence>
<organism evidence="16 17">
    <name type="scientific">Candidatus Ichthyocystis hellenicum</name>
    <dbReference type="NCBI Taxonomy" id="1561003"/>
    <lineage>
        <taxon>Bacteria</taxon>
        <taxon>Pseudomonadati</taxon>
        <taxon>Pseudomonadota</taxon>
        <taxon>Betaproteobacteria</taxon>
        <taxon>Burkholderiales</taxon>
        <taxon>Candidatus Ichthyocystis</taxon>
    </lineage>
</organism>
<evidence type="ECO:0000256" key="5">
    <source>
        <dbReference type="ARBA" id="ARBA00022475"/>
    </source>
</evidence>
<evidence type="ECO:0000256" key="7">
    <source>
        <dbReference type="ARBA" id="ARBA00022692"/>
    </source>
</evidence>
<evidence type="ECO:0000313" key="17">
    <source>
        <dbReference type="Proteomes" id="UP000198651"/>
    </source>
</evidence>
<dbReference type="EC" id="1.3.99.-" evidence="14 15"/>
<reference evidence="17" key="1">
    <citation type="submission" date="2015-11" db="EMBL/GenBank/DDBJ databases">
        <authorList>
            <person name="Seth-Smith H.M.B."/>
        </authorList>
    </citation>
    <scope>NUCLEOTIDE SEQUENCE [LARGE SCALE GENOMIC DNA]</scope>
    <source>
        <strain evidence="17">2013Ark11</strain>
    </source>
</reference>
<evidence type="ECO:0000256" key="2">
    <source>
        <dbReference type="ARBA" id="ARBA00005073"/>
    </source>
</evidence>
<dbReference type="HAMAP" id="MF_02239">
    <property type="entry name" value="HemJ"/>
    <property type="match status" value="1"/>
</dbReference>
<gene>
    <name evidence="16" type="ORF">Ark11_0447</name>
</gene>
<keyword evidence="17" id="KW-1185">Reference proteome</keyword>
<keyword evidence="12 14" id="KW-0472">Membrane</keyword>
<evidence type="ECO:0000256" key="12">
    <source>
        <dbReference type="ARBA" id="ARBA00023136"/>
    </source>
</evidence>
<evidence type="ECO:0000256" key="15">
    <source>
        <dbReference type="PIRNR" id="PIRNR004638"/>
    </source>
</evidence>
<name>A0A0S4M229_9BURK</name>
<evidence type="ECO:0000256" key="6">
    <source>
        <dbReference type="ARBA" id="ARBA00022617"/>
    </source>
</evidence>
<dbReference type="AlphaFoldDB" id="A0A0S4M229"/>
<comment type="function">
    <text evidence="14 15">Catalyzes the oxidation of protoporphyrinogen IX to protoporphyrin IX.</text>
</comment>
<dbReference type="STRING" id="1561003.Ark11_0447"/>
<dbReference type="Proteomes" id="UP000198651">
    <property type="component" value="Chromosome I"/>
</dbReference>
<feature type="transmembrane region" description="Helical" evidence="14">
    <location>
        <begin position="116"/>
        <end position="135"/>
    </location>
</feature>
<keyword evidence="9 14" id="KW-1133">Transmembrane helix</keyword>
<dbReference type="GO" id="GO:0006782">
    <property type="term" value="P:protoporphyrinogen IX biosynthetic process"/>
    <property type="evidence" value="ECO:0007669"/>
    <property type="project" value="UniProtKB-UniRule"/>
</dbReference>
<keyword evidence="11 14" id="KW-0408">Iron</keyword>
<dbReference type="RefSeq" id="WP_092342067.1">
    <property type="nucleotide sequence ID" value="NZ_FLSL01000086.1"/>
</dbReference>
<keyword evidence="10 14" id="KW-0560">Oxidoreductase</keyword>
<feature type="transmembrane region" description="Helical" evidence="14">
    <location>
        <begin position="85"/>
        <end position="104"/>
    </location>
</feature>
<evidence type="ECO:0000256" key="10">
    <source>
        <dbReference type="ARBA" id="ARBA00023002"/>
    </source>
</evidence>
<comment type="catalytic activity">
    <reaction evidence="13 14 15">
        <text>protoporphyrinogen IX + 3 A = protoporphyrin IX + 3 AH2</text>
        <dbReference type="Rhea" id="RHEA:62000"/>
        <dbReference type="ChEBI" id="CHEBI:13193"/>
        <dbReference type="ChEBI" id="CHEBI:17499"/>
        <dbReference type="ChEBI" id="CHEBI:57306"/>
        <dbReference type="ChEBI" id="CHEBI:57307"/>
    </reaction>
</comment>
<comment type="cofactor">
    <cofactor evidence="14 15">
        <name>heme b</name>
        <dbReference type="ChEBI" id="CHEBI:60344"/>
    </cofactor>
    <text evidence="14 15">Binds 1 heme b (iron(II)-protoporphyrin IX) group per subunit.</text>
</comment>
<dbReference type="Pfam" id="PF03653">
    <property type="entry name" value="UPF0093"/>
    <property type="match status" value="1"/>
</dbReference>
<sequence>MKYELIVSFHIIAVIAWMSSLFYLPRLFLYHSTTTDDIGHNRFILMERRLHNIISLPSMIATWVFGLYAAWIGNWWPYHWFHTKMLLVLLLSGYHGLCVIFMHRFRRKENKHSERFYRIFNEIPTLLLVAIVILVKLKPAI</sequence>
<evidence type="ECO:0000256" key="14">
    <source>
        <dbReference type="HAMAP-Rule" id="MF_02239"/>
    </source>
</evidence>
<comment type="subcellular location">
    <subcellularLocation>
        <location evidence="1 14">Cell membrane</location>
        <topology evidence="1 14">Multi-pass membrane protein</topology>
    </subcellularLocation>
</comment>
<keyword evidence="7 14" id="KW-0812">Transmembrane</keyword>
<accession>A0A0S4M229</accession>
<dbReference type="GO" id="GO:0005886">
    <property type="term" value="C:plasma membrane"/>
    <property type="evidence" value="ECO:0007669"/>
    <property type="project" value="UniProtKB-SubCell"/>
</dbReference>